<accession>A0A0D3M5N5</accession>
<keyword evidence="5" id="KW-0934">Plastid</keyword>
<evidence type="ECO:0000313" key="5">
    <source>
        <dbReference type="EMBL" id="AIB04107.1"/>
    </source>
</evidence>
<dbReference type="Gene3D" id="1.10.287.1480">
    <property type="match status" value="1"/>
</dbReference>
<dbReference type="SUPFAM" id="SSF57716">
    <property type="entry name" value="Glucocorticoid receptor-like (DNA-binding domain)"/>
    <property type="match status" value="1"/>
</dbReference>
<dbReference type="GeneID" id="24121186"/>
<organism evidence="5">
    <name type="scientific">Trachydiscus minutus</name>
    <dbReference type="NCBI Taxonomy" id="1032745"/>
    <lineage>
        <taxon>Eukaryota</taxon>
        <taxon>Sar</taxon>
        <taxon>Stramenopiles</taxon>
        <taxon>Ochrophyta</taxon>
        <taxon>Eustigmatophyceae</taxon>
        <taxon>Goniochloridales</taxon>
        <taxon>Goniochloridaceae</taxon>
        <taxon>Trachydiscus</taxon>
    </lineage>
</organism>
<dbReference type="Pfam" id="PF00253">
    <property type="entry name" value="Ribosomal_S14"/>
    <property type="match status" value="1"/>
</dbReference>
<dbReference type="AlphaFoldDB" id="A0A0D3M5N5"/>
<dbReference type="GO" id="GO:0015935">
    <property type="term" value="C:small ribosomal subunit"/>
    <property type="evidence" value="ECO:0007669"/>
    <property type="project" value="TreeGrafter"/>
</dbReference>
<dbReference type="RefSeq" id="YP_009131268.1">
    <property type="nucleotide sequence ID" value="NC_026851.1"/>
</dbReference>
<dbReference type="HAMAP" id="MF_00537">
    <property type="entry name" value="Ribosomal_uS14_1"/>
    <property type="match status" value="1"/>
</dbReference>
<evidence type="ECO:0000256" key="4">
    <source>
        <dbReference type="ARBA" id="ARBA00035247"/>
    </source>
</evidence>
<proteinExistence type="inferred from homology"/>
<reference evidence="5" key="1">
    <citation type="journal article" date="2015" name="Sci. Rep.">
        <title>Updating algal evolutionary relationships through plastid genome sequencing: did alveolate plastids emerge through endosymbiosis of an ochrophyte?</title>
        <authorList>
            <person name="Sevcikova T."/>
            <person name="Horak A."/>
            <person name="Klimes V."/>
            <person name="Zbrankova V."/>
            <person name="Demir-Hilton E."/>
            <person name="Sudek S."/>
            <person name="Jenkins J."/>
            <person name="Schmutz J."/>
            <person name="Pribyl P."/>
            <person name="Fousek J."/>
            <person name="Vlcek C."/>
            <person name="Lang B.F."/>
            <person name="Obornik M."/>
            <person name="Worden A.Z."/>
            <person name="Elias M."/>
        </authorList>
    </citation>
    <scope>NUCLEOTIDE SEQUENCE</scope>
</reference>
<sequence length="100" mass="11683">MAKQSVIKRQLKREVLVEKYAVMRKALKQEMKTADSFAKKLVIHTKLQKLPRDSAKIRLKNRCWKTGRARSVFRDFGLCRHMVRQMGNEGLLPGVIKSSW</sequence>
<dbReference type="NCBIfam" id="NF006477">
    <property type="entry name" value="PRK08881.1"/>
    <property type="match status" value="1"/>
</dbReference>
<dbReference type="PANTHER" id="PTHR19836:SF19">
    <property type="entry name" value="SMALL RIBOSOMAL SUBUNIT PROTEIN US14M"/>
    <property type="match status" value="1"/>
</dbReference>
<keyword evidence="3" id="KW-0687">Ribonucleoprotein</keyword>
<dbReference type="GO" id="GO:0006412">
    <property type="term" value="P:translation"/>
    <property type="evidence" value="ECO:0007669"/>
    <property type="project" value="InterPro"/>
</dbReference>
<dbReference type="GO" id="GO:0005737">
    <property type="term" value="C:cytoplasm"/>
    <property type="evidence" value="ECO:0007669"/>
    <property type="project" value="UniProtKB-ARBA"/>
</dbReference>
<protein>
    <recommendedName>
        <fullName evidence="4">Small ribosomal subunit protein uS14c</fullName>
    </recommendedName>
</protein>
<name>A0A0D3M5N5_9STRA</name>
<comment type="similarity">
    <text evidence="1">Belongs to the universal ribosomal protein uS14 family.</text>
</comment>
<dbReference type="FunFam" id="1.10.287.1480:FF:000001">
    <property type="entry name" value="30S ribosomal protein S14"/>
    <property type="match status" value="1"/>
</dbReference>
<dbReference type="EMBL" id="KJ624065">
    <property type="protein sequence ID" value="AIB04107.1"/>
    <property type="molecule type" value="Genomic_DNA"/>
</dbReference>
<gene>
    <name evidence="5" type="primary">rps14</name>
</gene>
<dbReference type="InterPro" id="IPR018271">
    <property type="entry name" value="Ribosomal_uS14_CS"/>
</dbReference>
<geneLocation type="plastid" evidence="5"/>
<dbReference type="PANTHER" id="PTHR19836">
    <property type="entry name" value="30S RIBOSOMAL PROTEIN S14"/>
    <property type="match status" value="1"/>
</dbReference>
<dbReference type="InterPro" id="IPR023036">
    <property type="entry name" value="Ribosomal_uS14_bac/plastid"/>
</dbReference>
<keyword evidence="2 5" id="KW-0689">Ribosomal protein</keyword>
<evidence type="ECO:0000256" key="2">
    <source>
        <dbReference type="ARBA" id="ARBA00022980"/>
    </source>
</evidence>
<dbReference type="InterPro" id="IPR001209">
    <property type="entry name" value="Ribosomal_uS14"/>
</dbReference>
<evidence type="ECO:0000256" key="1">
    <source>
        <dbReference type="ARBA" id="ARBA00009083"/>
    </source>
</evidence>
<dbReference type="GO" id="GO:0003735">
    <property type="term" value="F:structural constituent of ribosome"/>
    <property type="evidence" value="ECO:0007669"/>
    <property type="project" value="InterPro"/>
</dbReference>
<dbReference type="PROSITE" id="PS00527">
    <property type="entry name" value="RIBOSOMAL_S14"/>
    <property type="match status" value="1"/>
</dbReference>
<evidence type="ECO:0000256" key="3">
    <source>
        <dbReference type="ARBA" id="ARBA00023274"/>
    </source>
</evidence>